<keyword evidence="4" id="KW-1185">Reference proteome</keyword>
<accession>A0A917KIB4</accession>
<evidence type="ECO:0000313" key="4">
    <source>
        <dbReference type="Proteomes" id="UP000637695"/>
    </source>
</evidence>
<dbReference type="InterPro" id="IPR027939">
    <property type="entry name" value="NMT1/THI5"/>
</dbReference>
<dbReference type="SUPFAM" id="SSF53850">
    <property type="entry name" value="Periplasmic binding protein-like II"/>
    <property type="match status" value="1"/>
</dbReference>
<organism evidence="3 4">
    <name type="scientific">Alicyclobacillus cellulosilyticus</name>
    <dbReference type="NCBI Taxonomy" id="1003997"/>
    <lineage>
        <taxon>Bacteria</taxon>
        <taxon>Bacillati</taxon>
        <taxon>Bacillota</taxon>
        <taxon>Bacilli</taxon>
        <taxon>Bacillales</taxon>
        <taxon>Alicyclobacillaceae</taxon>
        <taxon>Alicyclobacillus</taxon>
    </lineage>
</organism>
<name>A0A917KIB4_9BACL</name>
<feature type="domain" description="SsuA/THI5-like" evidence="2">
    <location>
        <begin position="57"/>
        <end position="255"/>
    </location>
</feature>
<protein>
    <submittedName>
        <fullName evidence="3">ABC transporter substrate-binding protein</fullName>
    </submittedName>
</protein>
<evidence type="ECO:0000259" key="2">
    <source>
        <dbReference type="Pfam" id="PF09084"/>
    </source>
</evidence>
<feature type="chain" id="PRO_5036767387" evidence="1">
    <location>
        <begin position="30"/>
        <end position="333"/>
    </location>
</feature>
<evidence type="ECO:0000256" key="1">
    <source>
        <dbReference type="SAM" id="SignalP"/>
    </source>
</evidence>
<dbReference type="Proteomes" id="UP000637695">
    <property type="component" value="Unassembled WGS sequence"/>
</dbReference>
<dbReference type="Pfam" id="PF09084">
    <property type="entry name" value="NMT1"/>
    <property type="match status" value="1"/>
</dbReference>
<reference evidence="3" key="1">
    <citation type="journal article" date="2014" name="Int. J. Syst. Evol. Microbiol.">
        <title>Complete genome sequence of Corynebacterium casei LMG S-19264T (=DSM 44701T), isolated from a smear-ripened cheese.</title>
        <authorList>
            <consortium name="US DOE Joint Genome Institute (JGI-PGF)"/>
            <person name="Walter F."/>
            <person name="Albersmeier A."/>
            <person name="Kalinowski J."/>
            <person name="Ruckert C."/>
        </authorList>
    </citation>
    <scope>NUCLEOTIDE SEQUENCE</scope>
    <source>
        <strain evidence="3">JCM 18487</strain>
    </source>
</reference>
<evidence type="ECO:0000313" key="3">
    <source>
        <dbReference type="EMBL" id="GGJ12728.1"/>
    </source>
</evidence>
<gene>
    <name evidence="3" type="ORF">GCM10010885_22580</name>
</gene>
<dbReference type="PANTHER" id="PTHR31528:SF3">
    <property type="entry name" value="THIAMINE BIOSYNTHESIS PROTEIN HI_0357-RELATED"/>
    <property type="match status" value="1"/>
</dbReference>
<proteinExistence type="predicted"/>
<dbReference type="InterPro" id="IPR015168">
    <property type="entry name" value="SsuA/THI5"/>
</dbReference>
<dbReference type="EMBL" id="BMOY01000047">
    <property type="protein sequence ID" value="GGJ12728.1"/>
    <property type="molecule type" value="Genomic_DNA"/>
</dbReference>
<comment type="caution">
    <text evidence="3">The sequence shown here is derived from an EMBL/GenBank/DDBJ whole genome shotgun (WGS) entry which is preliminary data.</text>
</comment>
<dbReference type="PANTHER" id="PTHR31528">
    <property type="entry name" value="4-AMINO-5-HYDROXYMETHYL-2-METHYLPYRIMIDINE PHOSPHATE SYNTHASE THI11-RELATED"/>
    <property type="match status" value="1"/>
</dbReference>
<sequence>MNRIMRRVFAGLTTLAASSITLLAGEASAAFKHKKYQTNPSVSQVMNWFAEPEEGGQFDAQVTGLYQKMGLNMKTDQGGPQVSTVPLVASGKYTFGMASADTILLARAQGIPVVAIFAVFQTDPQVLIWHAGQPIHGFSDMNGHPVYVSSASPYWKYLVLKYHLDQAQQMQYTGSLVPFIHSPNAVIQGFVTNEPWVLKNKGVKVQYKLIADSGFNPYQNVLFTTEEEIQKHPDIVAKYVKASQQGWRHYFKDPGPAHAQIKKLNPDMSPALMHFAWEQEKPLIQGGDAQVHGIGYMTKARWQQLAKQLEQVGLLKPGFKVDGAFTNQFIPQK</sequence>
<keyword evidence="1" id="KW-0732">Signal</keyword>
<feature type="signal peptide" evidence="1">
    <location>
        <begin position="1"/>
        <end position="29"/>
    </location>
</feature>
<dbReference type="GO" id="GO:0009228">
    <property type="term" value="P:thiamine biosynthetic process"/>
    <property type="evidence" value="ECO:0007669"/>
    <property type="project" value="InterPro"/>
</dbReference>
<reference evidence="3" key="2">
    <citation type="submission" date="2020-09" db="EMBL/GenBank/DDBJ databases">
        <authorList>
            <person name="Sun Q."/>
            <person name="Ohkuma M."/>
        </authorList>
    </citation>
    <scope>NUCLEOTIDE SEQUENCE</scope>
    <source>
        <strain evidence="3">JCM 18487</strain>
    </source>
</reference>
<dbReference type="RefSeq" id="WP_188883193.1">
    <property type="nucleotide sequence ID" value="NZ_BMOY01000047.1"/>
</dbReference>
<dbReference type="Gene3D" id="3.40.190.10">
    <property type="entry name" value="Periplasmic binding protein-like II"/>
    <property type="match status" value="2"/>
</dbReference>
<dbReference type="AlphaFoldDB" id="A0A917KIB4"/>